<protein>
    <submittedName>
        <fullName evidence="2">Uncharacterized protein</fullName>
    </submittedName>
</protein>
<dbReference type="AlphaFoldDB" id="A0A5J5EGL4"/>
<sequence length="155" mass="17254">MSMQVPFCTIHVWLTTRARAMGCRCPIGIGLLHASRPPTISRSIFFERNSGSCNVQQLPGQLRALLGGIPRRSAVFFFFLTCGQIAAPRAVFHGPLGTAVPQGLLFSFFFFFFRPSFGDNPTIIGNHSLPRISSRVISVHQLSLLFCFQIWIILV</sequence>
<evidence type="ECO:0000256" key="1">
    <source>
        <dbReference type="SAM" id="Phobius"/>
    </source>
</evidence>
<dbReference type="EMBL" id="VXIS01000388">
    <property type="protein sequence ID" value="KAA8893918.1"/>
    <property type="molecule type" value="Genomic_DNA"/>
</dbReference>
<feature type="transmembrane region" description="Helical" evidence="1">
    <location>
        <begin position="98"/>
        <end position="115"/>
    </location>
</feature>
<dbReference type="InParanoid" id="A0A5J5EGL4"/>
<evidence type="ECO:0000313" key="2">
    <source>
        <dbReference type="EMBL" id="KAA8893918.1"/>
    </source>
</evidence>
<proteinExistence type="predicted"/>
<keyword evidence="3" id="KW-1185">Reference proteome</keyword>
<keyword evidence="1" id="KW-0472">Membrane</keyword>
<gene>
    <name evidence="2" type="ORF">FN846DRAFT_976764</name>
</gene>
<evidence type="ECO:0000313" key="3">
    <source>
        <dbReference type="Proteomes" id="UP000326924"/>
    </source>
</evidence>
<name>A0A5J5EGL4_9PEZI</name>
<keyword evidence="1" id="KW-1133">Transmembrane helix</keyword>
<reference evidence="2 3" key="1">
    <citation type="submission" date="2019-09" db="EMBL/GenBank/DDBJ databases">
        <title>Draft genome of the ectomycorrhizal ascomycete Sphaerosporella brunnea.</title>
        <authorList>
            <consortium name="DOE Joint Genome Institute"/>
            <person name="Benucci G.M."/>
            <person name="Marozzi G."/>
            <person name="Antonielli L."/>
            <person name="Sanchez S."/>
            <person name="Marco P."/>
            <person name="Wang X."/>
            <person name="Falini L.B."/>
            <person name="Barry K."/>
            <person name="Haridas S."/>
            <person name="Lipzen A."/>
            <person name="Labutti K."/>
            <person name="Grigoriev I.V."/>
            <person name="Murat C."/>
            <person name="Martin F."/>
            <person name="Albertini E."/>
            <person name="Donnini D."/>
            <person name="Bonito G."/>
        </authorList>
    </citation>
    <scope>NUCLEOTIDE SEQUENCE [LARGE SCALE GENOMIC DNA]</scope>
    <source>
        <strain evidence="2 3">Sb_GMNB300</strain>
    </source>
</reference>
<comment type="caution">
    <text evidence="2">The sequence shown here is derived from an EMBL/GenBank/DDBJ whole genome shotgun (WGS) entry which is preliminary data.</text>
</comment>
<feature type="transmembrane region" description="Helical" evidence="1">
    <location>
        <begin position="136"/>
        <end position="154"/>
    </location>
</feature>
<accession>A0A5J5EGL4</accession>
<keyword evidence="1" id="KW-0812">Transmembrane</keyword>
<organism evidence="2 3">
    <name type="scientific">Sphaerosporella brunnea</name>
    <dbReference type="NCBI Taxonomy" id="1250544"/>
    <lineage>
        <taxon>Eukaryota</taxon>
        <taxon>Fungi</taxon>
        <taxon>Dikarya</taxon>
        <taxon>Ascomycota</taxon>
        <taxon>Pezizomycotina</taxon>
        <taxon>Pezizomycetes</taxon>
        <taxon>Pezizales</taxon>
        <taxon>Pyronemataceae</taxon>
        <taxon>Sphaerosporella</taxon>
    </lineage>
</organism>
<dbReference type="Proteomes" id="UP000326924">
    <property type="component" value="Unassembled WGS sequence"/>
</dbReference>